<keyword evidence="4" id="KW-1185">Reference proteome</keyword>
<dbReference type="PANTHER" id="PTHR46268">
    <property type="entry name" value="STRESS RESPONSE PROTEIN NHAX"/>
    <property type="match status" value="1"/>
</dbReference>
<comment type="similarity">
    <text evidence="1">Belongs to the universal stress protein A family.</text>
</comment>
<dbReference type="Proteomes" id="UP000198963">
    <property type="component" value="Chromosome I"/>
</dbReference>
<evidence type="ECO:0000259" key="2">
    <source>
        <dbReference type="Pfam" id="PF00582"/>
    </source>
</evidence>
<dbReference type="Pfam" id="PF00582">
    <property type="entry name" value="Usp"/>
    <property type="match status" value="1"/>
</dbReference>
<accession>A0A1H1Q3W7</accession>
<dbReference type="RefSeq" id="WP_092444929.1">
    <property type="nucleotide sequence ID" value="NZ_JBLXFM010000001.1"/>
</dbReference>
<gene>
    <name evidence="3" type="ORF">SAMN04489797_1045</name>
</gene>
<sequence>MRHHILLPTDFSDNSWTAINYTLKLYANEACTFYLLHAWSFKNQKSRTYITSTYIDNNKEEAKRELTNIKDKVEADAINPKHKFETVFSSDPLVNTIEETIKAYKINLVVMGTKGATGAKEFIFGSNTVNIINKVRLCPNLVIPSGYNFVPLKQIAFPTDFNRFYGDELEPLLQITKLHNSKIRVLHINEKDNLSEKQNYNLAMLKAYLEDYPSCVNWKPNFGTKEQIIKDFIKEFDINILAMINYKHSFIENFLNEPVIQKIGFHTIIPFLVIPELK</sequence>
<dbReference type="PANTHER" id="PTHR46268:SF6">
    <property type="entry name" value="UNIVERSAL STRESS PROTEIN UP12"/>
    <property type="match status" value="1"/>
</dbReference>
<evidence type="ECO:0000313" key="4">
    <source>
        <dbReference type="Proteomes" id="UP000198963"/>
    </source>
</evidence>
<evidence type="ECO:0000313" key="3">
    <source>
        <dbReference type="EMBL" id="SDS18192.1"/>
    </source>
</evidence>
<dbReference type="Gene3D" id="3.40.50.620">
    <property type="entry name" value="HUPs"/>
    <property type="match status" value="2"/>
</dbReference>
<feature type="domain" description="UspA" evidence="2">
    <location>
        <begin position="1"/>
        <end position="143"/>
    </location>
</feature>
<organism evidence="3 4">
    <name type="scientific">Winogradskyella sediminis</name>
    <dbReference type="NCBI Taxonomy" id="1382466"/>
    <lineage>
        <taxon>Bacteria</taxon>
        <taxon>Pseudomonadati</taxon>
        <taxon>Bacteroidota</taxon>
        <taxon>Flavobacteriia</taxon>
        <taxon>Flavobacteriales</taxon>
        <taxon>Flavobacteriaceae</taxon>
        <taxon>Winogradskyella</taxon>
    </lineage>
</organism>
<dbReference type="STRING" id="1249933.SAMN04489797_1045"/>
<dbReference type="AlphaFoldDB" id="A0A1H1Q3W7"/>
<name>A0A1H1Q3W7_9FLAO</name>
<evidence type="ECO:0000256" key="1">
    <source>
        <dbReference type="ARBA" id="ARBA00008791"/>
    </source>
</evidence>
<proteinExistence type="inferred from homology"/>
<protein>
    <submittedName>
        <fullName evidence="3">Nucleotide-binding universal stress protein, UspA family</fullName>
    </submittedName>
</protein>
<dbReference type="SUPFAM" id="SSF52402">
    <property type="entry name" value="Adenine nucleotide alpha hydrolases-like"/>
    <property type="match status" value="2"/>
</dbReference>
<dbReference type="EMBL" id="LT629774">
    <property type="protein sequence ID" value="SDS18192.1"/>
    <property type="molecule type" value="Genomic_DNA"/>
</dbReference>
<dbReference type="InterPro" id="IPR006016">
    <property type="entry name" value="UspA"/>
</dbReference>
<reference evidence="3 4" key="1">
    <citation type="submission" date="2016-10" db="EMBL/GenBank/DDBJ databases">
        <authorList>
            <person name="Varghese N."/>
            <person name="Submissions S."/>
        </authorList>
    </citation>
    <scope>NUCLEOTIDE SEQUENCE [LARGE SCALE GENOMIC DNA]</scope>
    <source>
        <strain evidence="3 4">RHA_55</strain>
    </source>
</reference>
<dbReference type="InterPro" id="IPR014729">
    <property type="entry name" value="Rossmann-like_a/b/a_fold"/>
</dbReference>
<dbReference type="CDD" id="cd00293">
    <property type="entry name" value="USP-like"/>
    <property type="match status" value="1"/>
</dbReference>